<protein>
    <submittedName>
        <fullName evidence="6">Zinc carboxypeptidase</fullName>
    </submittedName>
</protein>
<reference evidence="6 7" key="1">
    <citation type="journal article" date="2024" name="BMC Genomics">
        <title>De novo assembly and annotation of Popillia japonica's genome with initial clues to its potential as an invasive pest.</title>
        <authorList>
            <person name="Cucini C."/>
            <person name="Boschi S."/>
            <person name="Funari R."/>
            <person name="Cardaioli E."/>
            <person name="Iannotti N."/>
            <person name="Marturano G."/>
            <person name="Paoli F."/>
            <person name="Bruttini M."/>
            <person name="Carapelli A."/>
            <person name="Frati F."/>
            <person name="Nardi F."/>
        </authorList>
    </citation>
    <scope>NUCLEOTIDE SEQUENCE [LARGE SCALE GENOMIC DNA]</scope>
    <source>
        <strain evidence="6">DMR45628</strain>
    </source>
</reference>
<dbReference type="SUPFAM" id="SSF53187">
    <property type="entry name" value="Zn-dependent exopeptidases"/>
    <property type="match status" value="1"/>
</dbReference>
<evidence type="ECO:0000256" key="2">
    <source>
        <dbReference type="ARBA" id="ARBA00005988"/>
    </source>
</evidence>
<keyword evidence="6" id="KW-0378">Hydrolase</keyword>
<dbReference type="InterPro" id="IPR000834">
    <property type="entry name" value="Peptidase_M14"/>
</dbReference>
<name>A0AAW1N9P6_POPJA</name>
<evidence type="ECO:0000313" key="6">
    <source>
        <dbReference type="EMBL" id="KAK9754041.1"/>
    </source>
</evidence>
<dbReference type="PROSITE" id="PS52035">
    <property type="entry name" value="PEPTIDASE_M14"/>
    <property type="match status" value="1"/>
</dbReference>
<dbReference type="InterPro" id="IPR050821">
    <property type="entry name" value="Cytosolic_carboxypeptidase"/>
</dbReference>
<keyword evidence="7" id="KW-1185">Reference proteome</keyword>
<feature type="region of interest" description="Disordered" evidence="4">
    <location>
        <begin position="368"/>
        <end position="387"/>
    </location>
</feature>
<dbReference type="Gene3D" id="2.60.40.3120">
    <property type="match status" value="1"/>
</dbReference>
<gene>
    <name evidence="6" type="ORF">QE152_g1684</name>
</gene>
<evidence type="ECO:0000256" key="4">
    <source>
        <dbReference type="SAM" id="MobiDB-lite"/>
    </source>
</evidence>
<dbReference type="PANTHER" id="PTHR12756">
    <property type="entry name" value="CYTOSOLIC CARBOXYPEPTIDASE"/>
    <property type="match status" value="1"/>
</dbReference>
<keyword evidence="6" id="KW-0645">Protease</keyword>
<comment type="similarity">
    <text evidence="2 3">Belongs to the peptidase M14 family.</text>
</comment>
<keyword evidence="6" id="KW-0121">Carboxypeptidase</keyword>
<comment type="caution">
    <text evidence="6">The sequence shown here is derived from an EMBL/GenBank/DDBJ whole genome shotgun (WGS) entry which is preliminary data.</text>
</comment>
<sequence length="473" mass="54665">MERHFCGEFEFFSNFDSANLSRVELIPQSESAVIPASNTGKSVVPEIPDVEFNIWTKPDCCGTEFENSNRTWFYFGMRGYNRTWFYFGMRANAPNVLVKINLVSLNKQAKMYSQGMAPVYRILPGKPHWERVRDRPTYSSEDTFTLSFKYRSPENTQSITYFAFTYPYSSQSGEYTDTTDSRFLSHHVTSKDDIYYMRECVCQSLEGRRVDLITISSYHNITAEREVRLKNLFPEQNKLRPFKFIGKKVIFISARVHPGETPSSFVFNGFLNLLTNKEDPVAAVLRRNYVFKLIPCLNPDGVAKGHYRTDTRGVNLNRVYLNRTDTRGVNLNRVYLTPNVSLHPRTSTDPVYAARALLRYHHYGYEKEDEYGSSDSSTYESPFPSEERLQVTDNKLTKKVSTMTLEENARNKTEEPETLCSQFKDVCRNCGEEISDESELYCESENVYQSQHGDTNCNDSGECLSIPTRRHEL</sequence>
<dbReference type="GO" id="GO:0008270">
    <property type="term" value="F:zinc ion binding"/>
    <property type="evidence" value="ECO:0007669"/>
    <property type="project" value="InterPro"/>
</dbReference>
<dbReference type="PANTHER" id="PTHR12756:SF12">
    <property type="entry name" value="CYTOSOLIC CARBOXYPEPTIDASE-LIKE PROTEIN 5"/>
    <property type="match status" value="1"/>
</dbReference>
<comment type="cofactor">
    <cofactor evidence="1">
        <name>Zn(2+)</name>
        <dbReference type="ChEBI" id="CHEBI:29105"/>
    </cofactor>
</comment>
<evidence type="ECO:0000256" key="1">
    <source>
        <dbReference type="ARBA" id="ARBA00001947"/>
    </source>
</evidence>
<feature type="domain" description="Peptidase M14" evidence="5">
    <location>
        <begin position="164"/>
        <end position="473"/>
    </location>
</feature>
<evidence type="ECO:0000256" key="3">
    <source>
        <dbReference type="PROSITE-ProRule" id="PRU01379"/>
    </source>
</evidence>
<evidence type="ECO:0000259" key="5">
    <source>
        <dbReference type="PROSITE" id="PS52035"/>
    </source>
</evidence>
<comment type="caution">
    <text evidence="3">Lacks conserved residue(s) required for the propagation of feature annotation.</text>
</comment>
<dbReference type="GO" id="GO:0006508">
    <property type="term" value="P:proteolysis"/>
    <property type="evidence" value="ECO:0007669"/>
    <property type="project" value="InterPro"/>
</dbReference>
<accession>A0AAW1N9P6</accession>
<organism evidence="6 7">
    <name type="scientific">Popillia japonica</name>
    <name type="common">Japanese beetle</name>
    <dbReference type="NCBI Taxonomy" id="7064"/>
    <lineage>
        <taxon>Eukaryota</taxon>
        <taxon>Metazoa</taxon>
        <taxon>Ecdysozoa</taxon>
        <taxon>Arthropoda</taxon>
        <taxon>Hexapoda</taxon>
        <taxon>Insecta</taxon>
        <taxon>Pterygota</taxon>
        <taxon>Neoptera</taxon>
        <taxon>Endopterygota</taxon>
        <taxon>Coleoptera</taxon>
        <taxon>Polyphaga</taxon>
        <taxon>Scarabaeiformia</taxon>
        <taxon>Scarabaeidae</taxon>
        <taxon>Rutelinae</taxon>
        <taxon>Popillia</taxon>
    </lineage>
</organism>
<dbReference type="Gene3D" id="3.40.630.10">
    <property type="entry name" value="Zn peptidases"/>
    <property type="match status" value="1"/>
</dbReference>
<evidence type="ECO:0000313" key="7">
    <source>
        <dbReference type="Proteomes" id="UP001458880"/>
    </source>
</evidence>
<dbReference type="AlphaFoldDB" id="A0AAW1N9P6"/>
<dbReference type="EMBL" id="JASPKY010000009">
    <property type="protein sequence ID" value="KAK9754041.1"/>
    <property type="molecule type" value="Genomic_DNA"/>
</dbReference>
<dbReference type="Proteomes" id="UP001458880">
    <property type="component" value="Unassembled WGS sequence"/>
</dbReference>
<proteinExistence type="inferred from homology"/>
<dbReference type="Pfam" id="PF00246">
    <property type="entry name" value="Peptidase_M14"/>
    <property type="match status" value="1"/>
</dbReference>
<dbReference type="GO" id="GO:0004181">
    <property type="term" value="F:metallocarboxypeptidase activity"/>
    <property type="evidence" value="ECO:0007669"/>
    <property type="project" value="InterPro"/>
</dbReference>